<dbReference type="PANTHER" id="PTHR23321">
    <property type="entry name" value="RIBOSOMAL PROTEIN S15, BACTERIAL AND ORGANELLAR"/>
    <property type="match status" value="1"/>
</dbReference>
<sequence>YITKCDLVELPTLHWHVRTCRAKQSGPGLVQNLGIELQPHRAFQEAPSRFWERFVHSSRPNNHITKMPPRIPCPSGLSTFSLCIRPAARPSPAQALQPLIQTANISAKEKKRKARLDPYWFAQYQARVAANQKRQAELKIKRDYDWGHPVDGILKPYTESFDSGGTAALSLPVADDKGNVLEEPHPLPTSPHILNFQVGKEDLEAVVNESYELTKPLPPQDGDHVKYEQALASHESSHAKASEALKRITAVENASSKERRHVNIRRIIEEFGRHNTDKTVPQRPVAANSPRIEPVQRAGPDTGSSEVQIAILTAKIRKLAQMYAGPKGNKDKANKRNLRLLLHRRQKLLRYMERKERRSGRWLHMCEKLGITPAMYHGEIEVR</sequence>
<reference evidence="5" key="2">
    <citation type="submission" date="2019-10" db="EMBL/GenBank/DDBJ databases">
        <authorList>
            <consortium name="NCBI Genome Project"/>
        </authorList>
    </citation>
    <scope>NUCLEOTIDE SEQUENCE</scope>
    <source>
        <strain evidence="5">NI907</strain>
    </source>
</reference>
<evidence type="ECO:0000256" key="3">
    <source>
        <dbReference type="ARBA" id="ARBA00023274"/>
    </source>
</evidence>
<keyword evidence="3" id="KW-0687">Ribonucleoprotein</keyword>
<dbReference type="AlphaFoldDB" id="A0A6P8B7S7"/>
<dbReference type="InterPro" id="IPR009068">
    <property type="entry name" value="uS15_NS1_RNA-bd_sf"/>
</dbReference>
<reference evidence="4 5" key="1">
    <citation type="journal article" date="2019" name="Mol. Biol. Evol.">
        <title>Blast fungal genomes show frequent chromosomal changes, gene gains and losses, and effector gene turnover.</title>
        <authorList>
            <person name="Gomez Luciano L.B."/>
            <person name="Jason Tsai I."/>
            <person name="Chuma I."/>
            <person name="Tosa Y."/>
            <person name="Chen Y.H."/>
            <person name="Li J.Y."/>
            <person name="Li M.Y."/>
            <person name="Jade Lu M.Y."/>
            <person name="Nakayashiki H."/>
            <person name="Li W.H."/>
        </authorList>
    </citation>
    <scope>NUCLEOTIDE SEQUENCE [LARGE SCALE GENOMIC DNA]</scope>
    <source>
        <strain evidence="4 5">NI907</strain>
    </source>
</reference>
<evidence type="ECO:0008006" key="6">
    <source>
        <dbReference type="Google" id="ProtNLM"/>
    </source>
</evidence>
<proteinExistence type="inferred from homology"/>
<dbReference type="RefSeq" id="XP_030983064.1">
    <property type="nucleotide sequence ID" value="XM_031126125.1"/>
</dbReference>
<gene>
    <name evidence="5" type="ORF">PgNI_06096</name>
</gene>
<dbReference type="Gene3D" id="1.10.287.10">
    <property type="entry name" value="S15/NS1, RNA-binding"/>
    <property type="match status" value="1"/>
</dbReference>
<dbReference type="KEGG" id="pgri:PgNI_06096"/>
<dbReference type="SMART" id="SM01387">
    <property type="entry name" value="Ribosomal_S15"/>
    <property type="match status" value="1"/>
</dbReference>
<evidence type="ECO:0000256" key="2">
    <source>
        <dbReference type="ARBA" id="ARBA00022980"/>
    </source>
</evidence>
<dbReference type="GO" id="GO:0006412">
    <property type="term" value="P:translation"/>
    <property type="evidence" value="ECO:0007669"/>
    <property type="project" value="InterPro"/>
</dbReference>
<dbReference type="InterPro" id="IPR000589">
    <property type="entry name" value="Ribosomal_uS15"/>
</dbReference>
<evidence type="ECO:0000256" key="1">
    <source>
        <dbReference type="ARBA" id="ARBA00008434"/>
    </source>
</evidence>
<keyword evidence="4" id="KW-1185">Reference proteome</keyword>
<dbReference type="InterPro" id="IPR005290">
    <property type="entry name" value="Ribosomal_uS15_bac-type"/>
</dbReference>
<protein>
    <recommendedName>
        <fullName evidence="6">Ribosomal protein S15-like protein</fullName>
    </recommendedName>
</protein>
<reference evidence="5" key="3">
    <citation type="submission" date="2025-08" db="UniProtKB">
        <authorList>
            <consortium name="RefSeq"/>
        </authorList>
    </citation>
    <scope>IDENTIFICATION</scope>
    <source>
        <strain evidence="5">NI907</strain>
    </source>
</reference>
<dbReference type="GO" id="GO:0003735">
    <property type="term" value="F:structural constituent of ribosome"/>
    <property type="evidence" value="ECO:0007669"/>
    <property type="project" value="InterPro"/>
</dbReference>
<dbReference type="SUPFAM" id="SSF47060">
    <property type="entry name" value="S15/NS1 RNA-binding domain"/>
    <property type="match status" value="1"/>
</dbReference>
<evidence type="ECO:0000313" key="5">
    <source>
        <dbReference type="RefSeq" id="XP_030983064.1"/>
    </source>
</evidence>
<dbReference type="GO" id="GO:0005737">
    <property type="term" value="C:cytoplasm"/>
    <property type="evidence" value="ECO:0007669"/>
    <property type="project" value="UniProtKB-ARBA"/>
</dbReference>
<feature type="non-terminal residue" evidence="5">
    <location>
        <position position="1"/>
    </location>
</feature>
<dbReference type="Proteomes" id="UP000515153">
    <property type="component" value="Chromosome I"/>
</dbReference>
<name>A0A6P8B7S7_PYRGI</name>
<dbReference type="PANTHER" id="PTHR23321:SF26">
    <property type="entry name" value="SMALL RIBOSOMAL SUBUNIT PROTEIN US15M"/>
    <property type="match status" value="1"/>
</dbReference>
<keyword evidence="2" id="KW-0689">Ribosomal protein</keyword>
<dbReference type="GeneID" id="41961034"/>
<organism evidence="4 5">
    <name type="scientific">Pyricularia grisea</name>
    <name type="common">Crabgrass-specific blast fungus</name>
    <name type="synonym">Magnaporthe grisea</name>
    <dbReference type="NCBI Taxonomy" id="148305"/>
    <lineage>
        <taxon>Eukaryota</taxon>
        <taxon>Fungi</taxon>
        <taxon>Dikarya</taxon>
        <taxon>Ascomycota</taxon>
        <taxon>Pezizomycotina</taxon>
        <taxon>Sordariomycetes</taxon>
        <taxon>Sordariomycetidae</taxon>
        <taxon>Magnaporthales</taxon>
        <taxon>Pyriculariaceae</taxon>
        <taxon>Pyricularia</taxon>
    </lineage>
</organism>
<dbReference type="GO" id="GO:0005840">
    <property type="term" value="C:ribosome"/>
    <property type="evidence" value="ECO:0007669"/>
    <property type="project" value="UniProtKB-KW"/>
</dbReference>
<comment type="similarity">
    <text evidence="1">Belongs to the universal ribosomal protein uS15 family.</text>
</comment>
<evidence type="ECO:0000313" key="4">
    <source>
        <dbReference type="Proteomes" id="UP000515153"/>
    </source>
</evidence>
<dbReference type="GO" id="GO:1990904">
    <property type="term" value="C:ribonucleoprotein complex"/>
    <property type="evidence" value="ECO:0007669"/>
    <property type="project" value="UniProtKB-KW"/>
</dbReference>
<accession>A0A6P8B7S7</accession>
<dbReference type="Pfam" id="PF00312">
    <property type="entry name" value="Ribosomal_S15"/>
    <property type="match status" value="1"/>
</dbReference>